<comment type="caution">
    <text evidence="2">The sequence shown here is derived from an EMBL/GenBank/DDBJ whole genome shotgun (WGS) entry which is preliminary data.</text>
</comment>
<keyword evidence="3" id="KW-1185">Reference proteome</keyword>
<evidence type="ECO:0000256" key="1">
    <source>
        <dbReference type="SAM" id="MobiDB-lite"/>
    </source>
</evidence>
<feature type="compositionally biased region" description="Polar residues" evidence="1">
    <location>
        <begin position="144"/>
        <end position="157"/>
    </location>
</feature>
<feature type="compositionally biased region" description="Acidic residues" evidence="1">
    <location>
        <begin position="158"/>
        <end position="168"/>
    </location>
</feature>
<accession>A0AAD7CH56</accession>
<dbReference type="AlphaFoldDB" id="A0AAD7CH56"/>
<gene>
    <name evidence="2" type="ORF">FB45DRAFT_892576</name>
</gene>
<feature type="region of interest" description="Disordered" evidence="1">
    <location>
        <begin position="131"/>
        <end position="168"/>
    </location>
</feature>
<proteinExistence type="predicted"/>
<name>A0AAD7CH56_9AGAR</name>
<dbReference type="Proteomes" id="UP001221142">
    <property type="component" value="Unassembled WGS sequence"/>
</dbReference>
<evidence type="ECO:0000313" key="3">
    <source>
        <dbReference type="Proteomes" id="UP001221142"/>
    </source>
</evidence>
<reference evidence="2" key="1">
    <citation type="submission" date="2023-03" db="EMBL/GenBank/DDBJ databases">
        <title>Massive genome expansion in bonnet fungi (Mycena s.s.) driven by repeated elements and novel gene families across ecological guilds.</title>
        <authorList>
            <consortium name="Lawrence Berkeley National Laboratory"/>
            <person name="Harder C.B."/>
            <person name="Miyauchi S."/>
            <person name="Viragh M."/>
            <person name="Kuo A."/>
            <person name="Thoen E."/>
            <person name="Andreopoulos B."/>
            <person name="Lu D."/>
            <person name="Skrede I."/>
            <person name="Drula E."/>
            <person name="Henrissat B."/>
            <person name="Morin E."/>
            <person name="Kohler A."/>
            <person name="Barry K."/>
            <person name="LaButti K."/>
            <person name="Morin E."/>
            <person name="Salamov A."/>
            <person name="Lipzen A."/>
            <person name="Mereny Z."/>
            <person name="Hegedus B."/>
            <person name="Baldrian P."/>
            <person name="Stursova M."/>
            <person name="Weitz H."/>
            <person name="Taylor A."/>
            <person name="Grigoriev I.V."/>
            <person name="Nagy L.G."/>
            <person name="Martin F."/>
            <person name="Kauserud H."/>
        </authorList>
    </citation>
    <scope>NUCLEOTIDE SEQUENCE</scope>
    <source>
        <strain evidence="2">9284</strain>
    </source>
</reference>
<sequence length="253" mass="28526">PHPNAFINTAYHGMPSHNHLPMHTQTYNGPAASPASMGRYAFESSMRLEQPQMPQMPQMQPQMPQIPQYPFQQPSVSYPAPFYPKREQTQTQWPALKPFSSRFLPESPSPLGVQTNQFLASSLDAQTNQFSASSSLPQFPDYSTMATPDNTSVSDSATLDDDDDDEEEQEEECVSKDVILIHSYCPSTDCSQIHLSDEDLLKHLPVIRDKVESAATTEELFAPLLDERLVELDPFQAALGLVFMRRKGLEWEY</sequence>
<feature type="non-terminal residue" evidence="2">
    <location>
        <position position="1"/>
    </location>
</feature>
<dbReference type="EMBL" id="JARKIF010000002">
    <property type="protein sequence ID" value="KAJ7647158.1"/>
    <property type="molecule type" value="Genomic_DNA"/>
</dbReference>
<protein>
    <submittedName>
        <fullName evidence="2">Uncharacterized protein</fullName>
    </submittedName>
</protein>
<organism evidence="2 3">
    <name type="scientific">Roridomyces roridus</name>
    <dbReference type="NCBI Taxonomy" id="1738132"/>
    <lineage>
        <taxon>Eukaryota</taxon>
        <taxon>Fungi</taxon>
        <taxon>Dikarya</taxon>
        <taxon>Basidiomycota</taxon>
        <taxon>Agaricomycotina</taxon>
        <taxon>Agaricomycetes</taxon>
        <taxon>Agaricomycetidae</taxon>
        <taxon>Agaricales</taxon>
        <taxon>Marasmiineae</taxon>
        <taxon>Mycenaceae</taxon>
        <taxon>Roridomyces</taxon>
    </lineage>
</organism>
<evidence type="ECO:0000313" key="2">
    <source>
        <dbReference type="EMBL" id="KAJ7647158.1"/>
    </source>
</evidence>